<name>A0A0F9L6U1_9ZZZZ</name>
<keyword evidence="1" id="KW-1133">Transmembrane helix</keyword>
<proteinExistence type="predicted"/>
<keyword evidence="1" id="KW-0472">Membrane</keyword>
<dbReference type="EMBL" id="LAZR01011817">
    <property type="protein sequence ID" value="KKM58497.1"/>
    <property type="molecule type" value="Genomic_DNA"/>
</dbReference>
<evidence type="ECO:0000256" key="1">
    <source>
        <dbReference type="SAM" id="Phobius"/>
    </source>
</evidence>
<comment type="caution">
    <text evidence="2">The sequence shown here is derived from an EMBL/GenBank/DDBJ whole genome shotgun (WGS) entry which is preliminary data.</text>
</comment>
<sequence>MSLIDRWNKLAKKKIYINGTLEIGVGRLIFMIILTSFEVIGMLLTGAPLASTFYAWSNLIVALKKPTKEEKKDQTPL</sequence>
<protein>
    <submittedName>
        <fullName evidence="2">Uncharacterized protein</fullName>
    </submittedName>
</protein>
<reference evidence="2" key="1">
    <citation type="journal article" date="2015" name="Nature">
        <title>Complex archaea that bridge the gap between prokaryotes and eukaryotes.</title>
        <authorList>
            <person name="Spang A."/>
            <person name="Saw J.H."/>
            <person name="Jorgensen S.L."/>
            <person name="Zaremba-Niedzwiedzka K."/>
            <person name="Martijn J."/>
            <person name="Lind A.E."/>
            <person name="van Eijk R."/>
            <person name="Schleper C."/>
            <person name="Guy L."/>
            <person name="Ettema T.J."/>
        </authorList>
    </citation>
    <scope>NUCLEOTIDE SEQUENCE</scope>
</reference>
<evidence type="ECO:0000313" key="2">
    <source>
        <dbReference type="EMBL" id="KKM58497.1"/>
    </source>
</evidence>
<accession>A0A0F9L6U1</accession>
<feature type="transmembrane region" description="Helical" evidence="1">
    <location>
        <begin position="15"/>
        <end position="34"/>
    </location>
</feature>
<dbReference type="AlphaFoldDB" id="A0A0F9L6U1"/>
<organism evidence="2">
    <name type="scientific">marine sediment metagenome</name>
    <dbReference type="NCBI Taxonomy" id="412755"/>
    <lineage>
        <taxon>unclassified sequences</taxon>
        <taxon>metagenomes</taxon>
        <taxon>ecological metagenomes</taxon>
    </lineage>
</organism>
<keyword evidence="1" id="KW-0812">Transmembrane</keyword>
<gene>
    <name evidence="2" type="ORF">LCGC14_1549250</name>
</gene>